<proteinExistence type="predicted"/>
<dbReference type="InterPro" id="IPR037883">
    <property type="entry name" value="Knr4/Smi1-like_sf"/>
</dbReference>
<dbReference type="SUPFAM" id="SSF160631">
    <property type="entry name" value="SMI1/KNR4-like"/>
    <property type="match status" value="1"/>
</dbReference>
<name>A0A7X0XZK9_9LIST</name>
<dbReference type="Gene3D" id="3.40.1580.10">
    <property type="entry name" value="SMI1/KNR4-like"/>
    <property type="match status" value="1"/>
</dbReference>
<gene>
    <name evidence="1" type="ORF">HCA52_14575</name>
</gene>
<dbReference type="RefSeq" id="WP_185524796.1">
    <property type="nucleotide sequence ID" value="NZ_JAARVG010000016.1"/>
</dbReference>
<organism evidence="1 2">
    <name type="scientific">Listeria booriae</name>
    <dbReference type="NCBI Taxonomy" id="1552123"/>
    <lineage>
        <taxon>Bacteria</taxon>
        <taxon>Bacillati</taxon>
        <taxon>Bacillota</taxon>
        <taxon>Bacilli</taxon>
        <taxon>Bacillales</taxon>
        <taxon>Listeriaceae</taxon>
        <taxon>Listeria</taxon>
    </lineage>
</organism>
<dbReference type="Proteomes" id="UP000539064">
    <property type="component" value="Unassembled WGS sequence"/>
</dbReference>
<dbReference type="EMBL" id="JAARVG010000016">
    <property type="protein sequence ID" value="MBC1794655.1"/>
    <property type="molecule type" value="Genomic_DNA"/>
</dbReference>
<evidence type="ECO:0000313" key="1">
    <source>
        <dbReference type="EMBL" id="MBC1794655.1"/>
    </source>
</evidence>
<dbReference type="AlphaFoldDB" id="A0A7X0XZK9"/>
<sequence length="54" mass="6222">MSIWEKDSDKPNRLTQKDIELAEKTFGVTLPKSYLKVLKEQNGGYLKTELLPVK</sequence>
<comment type="caution">
    <text evidence="1">The sequence shown here is derived from an EMBL/GenBank/DDBJ whole genome shotgun (WGS) entry which is preliminary data.</text>
</comment>
<dbReference type="Pfam" id="PF14568">
    <property type="entry name" value="SUKH_6"/>
    <property type="match status" value="1"/>
</dbReference>
<protein>
    <recommendedName>
        <fullName evidence="3">Knr4/Smi1-like domain-containing protein</fullName>
    </recommendedName>
</protein>
<evidence type="ECO:0000313" key="2">
    <source>
        <dbReference type="Proteomes" id="UP000539064"/>
    </source>
</evidence>
<reference evidence="1 2" key="1">
    <citation type="submission" date="2020-03" db="EMBL/GenBank/DDBJ databases">
        <title>Soil Listeria distribution.</title>
        <authorList>
            <person name="Liao J."/>
            <person name="Wiedmann M."/>
        </authorList>
    </citation>
    <scope>NUCLEOTIDE SEQUENCE [LARGE SCALE GENOMIC DNA]</scope>
    <source>
        <strain evidence="1 2">FSL L7-0978</strain>
    </source>
</reference>
<evidence type="ECO:0008006" key="3">
    <source>
        <dbReference type="Google" id="ProtNLM"/>
    </source>
</evidence>
<accession>A0A7X0XZK9</accession>